<reference evidence="2 3" key="1">
    <citation type="submission" date="2019-02" db="EMBL/GenBank/DDBJ databases">
        <title>Deep-cultivation of Planctomycetes and their phenomic and genomic characterization uncovers novel biology.</title>
        <authorList>
            <person name="Wiegand S."/>
            <person name="Jogler M."/>
            <person name="Boedeker C."/>
            <person name="Pinto D."/>
            <person name="Vollmers J."/>
            <person name="Rivas-Marin E."/>
            <person name="Kohn T."/>
            <person name="Peeters S.H."/>
            <person name="Heuer A."/>
            <person name="Rast P."/>
            <person name="Oberbeckmann S."/>
            <person name="Bunk B."/>
            <person name="Jeske O."/>
            <person name="Meyerdierks A."/>
            <person name="Storesund J.E."/>
            <person name="Kallscheuer N."/>
            <person name="Luecker S."/>
            <person name="Lage O.M."/>
            <person name="Pohl T."/>
            <person name="Merkel B.J."/>
            <person name="Hornburger P."/>
            <person name="Mueller R.-W."/>
            <person name="Bruemmer F."/>
            <person name="Labrenz M."/>
            <person name="Spormann A.M."/>
            <person name="Op Den Camp H."/>
            <person name="Overmann J."/>
            <person name="Amann R."/>
            <person name="Jetten M.S.M."/>
            <person name="Mascher T."/>
            <person name="Medema M.H."/>
            <person name="Devos D.P."/>
            <person name="Kaster A.-K."/>
            <person name="Ovreas L."/>
            <person name="Rohde M."/>
            <person name="Galperin M.Y."/>
            <person name="Jogler C."/>
        </authorList>
    </citation>
    <scope>NUCLEOTIDE SEQUENCE [LARGE SCALE GENOMIC DNA]</scope>
    <source>
        <strain evidence="2 3">Poly41</strain>
    </source>
</reference>
<dbReference type="EMBL" id="SJPV01000018">
    <property type="protein sequence ID" value="TWU31168.1"/>
    <property type="molecule type" value="Genomic_DNA"/>
</dbReference>
<evidence type="ECO:0000313" key="2">
    <source>
        <dbReference type="EMBL" id="TWU31168.1"/>
    </source>
</evidence>
<sequence>MPGSVAEFGDKIFGAGGERVSAAVFDPSPHSQDDTGIVPSWGFRIYSLMNNPNPRSNGYLMLSLRWSMTQQPLHADPVDLRAAPVYNLRLLTDGITVQKDVPPQVSLPPLKQRNQSSLATGDTP</sequence>
<comment type="caution">
    <text evidence="2">The sequence shown here is derived from an EMBL/GenBank/DDBJ whole genome shotgun (WGS) entry which is preliminary data.</text>
</comment>
<gene>
    <name evidence="2" type="ORF">Poly41_63590</name>
</gene>
<dbReference type="Proteomes" id="UP000319143">
    <property type="component" value="Unassembled WGS sequence"/>
</dbReference>
<dbReference type="AlphaFoldDB" id="A0A5C6D347"/>
<organism evidence="2 3">
    <name type="scientific">Novipirellula artificiosorum</name>
    <dbReference type="NCBI Taxonomy" id="2528016"/>
    <lineage>
        <taxon>Bacteria</taxon>
        <taxon>Pseudomonadati</taxon>
        <taxon>Planctomycetota</taxon>
        <taxon>Planctomycetia</taxon>
        <taxon>Pirellulales</taxon>
        <taxon>Pirellulaceae</taxon>
        <taxon>Novipirellula</taxon>
    </lineage>
</organism>
<feature type="compositionally biased region" description="Polar residues" evidence="1">
    <location>
        <begin position="112"/>
        <end position="124"/>
    </location>
</feature>
<keyword evidence="3" id="KW-1185">Reference proteome</keyword>
<name>A0A5C6D347_9BACT</name>
<accession>A0A5C6D347</accession>
<evidence type="ECO:0000313" key="3">
    <source>
        <dbReference type="Proteomes" id="UP000319143"/>
    </source>
</evidence>
<feature type="region of interest" description="Disordered" evidence="1">
    <location>
        <begin position="101"/>
        <end position="124"/>
    </location>
</feature>
<proteinExistence type="predicted"/>
<protein>
    <submittedName>
        <fullName evidence="2">Uncharacterized protein</fullName>
    </submittedName>
</protein>
<evidence type="ECO:0000256" key="1">
    <source>
        <dbReference type="SAM" id="MobiDB-lite"/>
    </source>
</evidence>